<feature type="chain" id="PRO_5033206334" evidence="6 11">
    <location>
        <begin position="17"/>
        <end position="1161"/>
    </location>
</feature>
<dbReference type="GeneID" id="594884"/>
<feature type="domain" description="Granulins" evidence="7">
    <location>
        <begin position="836"/>
        <end position="849"/>
    </location>
</feature>
<feature type="domain" description="Granulins" evidence="7">
    <location>
        <begin position="910"/>
        <end position="923"/>
    </location>
</feature>
<evidence type="ECO:0000256" key="4">
    <source>
        <dbReference type="ARBA" id="ARBA00023157"/>
    </source>
</evidence>
<dbReference type="KEGG" id="xtr:594884"/>
<evidence type="ECO:0000313" key="9">
    <source>
        <dbReference type="Ensembl" id="ENSXETP00000028024"/>
    </source>
</evidence>
<dbReference type="OMA" id="TNIVMDW"/>
<feature type="domain" description="Granulins" evidence="7">
    <location>
        <begin position="1109"/>
        <end position="1122"/>
    </location>
</feature>
<feature type="domain" description="Granulins" evidence="7">
    <location>
        <begin position="540"/>
        <end position="553"/>
    </location>
</feature>
<dbReference type="EMBL" id="BC122897">
    <property type="protein sequence ID" value="AAI22898.1"/>
    <property type="molecule type" value="mRNA"/>
</dbReference>
<dbReference type="RefSeq" id="NP_001072169.1">
    <property type="nucleotide sequence ID" value="NM_001078701.1"/>
</dbReference>
<reference evidence="9" key="4">
    <citation type="submission" date="2011-06" db="UniProtKB">
        <authorList>
            <consortium name="Ensembl"/>
        </authorList>
    </citation>
    <scope>IDENTIFICATION</scope>
</reference>
<dbReference type="Pfam" id="PF00396">
    <property type="entry name" value="Granulin"/>
    <property type="match status" value="14"/>
</dbReference>
<dbReference type="OrthoDB" id="5854875at2759"/>
<name>Q0IHZ2_XENTR</name>
<proteinExistence type="evidence at transcript level"/>
<keyword evidence="3" id="KW-0964">Secreted</keyword>
<evidence type="ECO:0000256" key="1">
    <source>
        <dbReference type="ARBA" id="ARBA00004613"/>
    </source>
</evidence>
<feature type="domain" description="Granulins" evidence="7">
    <location>
        <begin position="154"/>
        <end position="167"/>
    </location>
</feature>
<evidence type="ECO:0000256" key="3">
    <source>
        <dbReference type="ARBA" id="ARBA00022525"/>
    </source>
</evidence>
<comment type="subcellular location">
    <subcellularLocation>
        <location evidence="1">Secreted</location>
    </subcellularLocation>
</comment>
<dbReference type="Bgee" id="ENSXETG00000011614">
    <property type="expression patterns" value="Expressed in liver and 26 other cell types or tissues"/>
</dbReference>
<dbReference type="InterPro" id="IPR000118">
    <property type="entry name" value="Granulin"/>
</dbReference>
<evidence type="ECO:0000313" key="8">
    <source>
        <dbReference type="EMBL" id="AAI22898.1"/>
    </source>
</evidence>
<keyword evidence="4" id="KW-1015">Disulfide bond</keyword>
<feature type="domain" description="Granulins" evidence="7">
    <location>
        <begin position="241"/>
        <end position="254"/>
    </location>
</feature>
<sequence>MGPPWFLLLVVSTVSATLCPDGSTCGEKSLCCELPGKKGYGCCPAAEVVSRSLPMILSQTSCSGCPDEYSCVNTPEGGTACCPLSEGKSCQDGHHCCSVGSYCSDDGHYCIPASNQSAVVCPDGRSECPTLTTCCMMSDMSSWGCCPMPQAVCCDDHMHCCPHNSECDVQQGRCISNQDHIPWMSKLPARVKSEGLKLVGLGDEERRVPCLDGTFCPDGSTCCEQVDHTYGCCSILSAVCCSDHLHCCPGGTTCDLVHKKCVSQTGEGPLLPQMPAIREESANQVPCDATTSCPDKNTCCHLSSEKWGCCPYAQAVCCDDHIHCCPSGFTCSGGSCVLAEHSIPWMRKTLAQGLKTTRVQCDDTASCPEKETCCRLVSGKWGCCPVVKAVCCNDHLHCCPEGYTCSQGECSKMEHSIPWFTKTPALTHEARDVECDDMYSCPDGQTCCRLASGDWGCCPIAQAVCCDDHEHCCPPGYTCSGGSCQKGELSIPWFLKTPALKQKARDVQCDDMYSCADGQTCCRLASGDWGCCPIAQAVCCDDHEHCCPPGYTCSGGSCQQGVLSIPWFLKTPALKQNARDVQCDDMYSCADGQTCCRLASGDWGCCPIAQAVCCDDHEHCCPPGYTCSGGQCQKGEHSIPLFSKTPALKQKARDVQCDEIYSCPDGQTCCRLASGDWGCCPIARAVCCDDHEHCCPHGYICSGGSCQQGELSIPWFLKTPALKQKARDVQCDDMYSCPDGQTCCRLASGDWGCCPIAQAVCCDDHEHCCPPGYTCSGGQCQKGEHSIPLFSKTPALRQETKYVKCDDTHSCADGQTCCRLASGDWGCCPIAQAVCCDDHEHCCPPGYTCSGSQCMIGEHSIPWFSKTPALKQKAKDVQCDDMYSCADGQTCCRLASGDWGCCPIAQAVCCDDHEHCCPPGYTCSGGQCQKGEHSIPWYSKTPALKQEGNIVKCDDSFACKDGYTCCRMVSGVWGCCPIEKAVCCSDHWHCCPQGFTCDARGTCVLGQFSIPWLTKVPALPFDGTHSICDDTHTCPSGTTCCPGEGGGWRCCPVEEKEAIETSPSDTSVQGLRLDYVWCDSQYACFDGQTCCRGLGGVWNCCVYTQGVCCPDMVHCCPYGYVCLNHGTSCSRSGSPRWDGQSGSPHWDGKQSPRDGKRPPFL</sequence>
<evidence type="ECO:0000256" key="2">
    <source>
        <dbReference type="ARBA" id="ARBA00010093"/>
    </source>
</evidence>
<dbReference type="SMART" id="SM00289">
    <property type="entry name" value="WR1"/>
    <property type="match status" value="6"/>
</dbReference>
<feature type="compositionally biased region" description="Basic and acidic residues" evidence="5">
    <location>
        <begin position="1146"/>
        <end position="1161"/>
    </location>
</feature>
<feature type="domain" description="Granulins" evidence="7">
    <location>
        <begin position="984"/>
        <end position="997"/>
    </location>
</feature>
<feature type="domain" description="Granulins" evidence="7">
    <location>
        <begin position="318"/>
        <end position="331"/>
    </location>
</feature>
<dbReference type="GeneTree" id="ENSGT00470000042293"/>
<dbReference type="InterPro" id="IPR037277">
    <property type="entry name" value="Granulin_sf"/>
</dbReference>
<evidence type="ECO:0000256" key="5">
    <source>
        <dbReference type="SAM" id="MobiDB-lite"/>
    </source>
</evidence>
<feature type="domain" description="Granulins" evidence="7">
    <location>
        <begin position="614"/>
        <end position="627"/>
    </location>
</feature>
<dbReference type="Reactome" id="R-XTR-6798695">
    <property type="pathway name" value="Neutrophil degranulation"/>
</dbReference>
<dbReference type="eggNOG" id="KOG4296">
    <property type="taxonomic scope" value="Eukaryota"/>
</dbReference>
<gene>
    <name evidence="9 11 12" type="primary">grn</name>
    <name evidence="11" type="synonym">acrogranin</name>
    <name evidence="11" type="synonym">gep</name>
    <name evidence="11" type="synonym">gp88</name>
    <name evidence="11" type="synonym">Granulin-1</name>
    <name evidence="11" type="synonym">Granulin-2</name>
    <name evidence="8" type="synonym">GRN</name>
    <name evidence="11" type="synonym">pcdgf</name>
    <name evidence="11" type="synonym">pepi</name>
    <name evidence="11" type="synonym">pgrn</name>
    <name evidence="11" type="synonym">progranulin</name>
</gene>
<dbReference type="AGR" id="Xenbase:XB-GENE-995710"/>
<dbReference type="GO" id="GO:0005576">
    <property type="term" value="C:extracellular region"/>
    <property type="evidence" value="ECO:0000318"/>
    <property type="project" value="GO_Central"/>
</dbReference>
<feature type="region of interest" description="Disordered" evidence="5">
    <location>
        <begin position="1136"/>
        <end position="1161"/>
    </location>
</feature>
<dbReference type="InterPro" id="IPR006150">
    <property type="entry name" value="Cys_repeat_1"/>
</dbReference>
<evidence type="ECO:0000256" key="6">
    <source>
        <dbReference type="SAM" id="SignalP"/>
    </source>
</evidence>
<dbReference type="InterPro" id="IPR039036">
    <property type="entry name" value="Granulin_fam"/>
</dbReference>
<dbReference type="Xenbase" id="XB-GENE-995710">
    <property type="gene designation" value="grn"/>
</dbReference>
<feature type="domain" description="Granulins" evidence="7">
    <location>
        <begin position="688"/>
        <end position="701"/>
    </location>
</feature>
<dbReference type="CTD" id="2896"/>
<feature type="domain" description="Granulins" evidence="7">
    <location>
        <begin position="392"/>
        <end position="405"/>
    </location>
</feature>
<organism evidence="8">
    <name type="scientific">Xenopus tropicalis</name>
    <name type="common">Western clawed frog</name>
    <name type="synonym">Silurana tropicalis</name>
    <dbReference type="NCBI Taxonomy" id="8364"/>
    <lineage>
        <taxon>Eukaryota</taxon>
        <taxon>Metazoa</taxon>
        <taxon>Chordata</taxon>
        <taxon>Craniata</taxon>
        <taxon>Vertebrata</taxon>
        <taxon>Euteleostomi</taxon>
        <taxon>Amphibia</taxon>
        <taxon>Batrachia</taxon>
        <taxon>Anura</taxon>
        <taxon>Pipoidea</taxon>
        <taxon>Pipidae</taxon>
        <taxon>Xenopodinae</taxon>
        <taxon>Xenopus</taxon>
        <taxon>Silurana</taxon>
    </lineage>
</organism>
<feature type="domain" description="Granulins" evidence="7">
    <location>
        <begin position="466"/>
        <end position="479"/>
    </location>
</feature>
<accession>F6XSF5</accession>
<dbReference type="SUPFAM" id="SSF57277">
    <property type="entry name" value="Granulin repeat"/>
    <property type="match status" value="12"/>
</dbReference>
<dbReference type="Ensembl" id="ENSXETT00000028024">
    <property type="protein sequence ID" value="ENSXETP00000028024"/>
    <property type="gene ID" value="ENSXETG00000011614"/>
</dbReference>
<reference evidence="11" key="1">
    <citation type="journal article" date="2002" name="Dev. Dyn.">
        <title>Genetic and genomic tools for Xenopus research: The NIH Xenopus initiative.</title>
        <authorList>
            <person name="Klein S.L."/>
            <person name="Strausberg R.L."/>
            <person name="Wagner L."/>
            <person name="Pontius J."/>
            <person name="Clifton S.W."/>
            <person name="Richardson P."/>
        </authorList>
    </citation>
    <scope>NUCLEOTIDE SEQUENCE</scope>
</reference>
<dbReference type="PANTHER" id="PTHR12274">
    <property type="entry name" value="GRANULIN"/>
    <property type="match status" value="1"/>
</dbReference>
<dbReference type="SMART" id="SM00277">
    <property type="entry name" value="GRAN"/>
    <property type="match status" value="15"/>
</dbReference>
<keyword evidence="6 11" id="KW-0732">Signal</keyword>
<accession>Q0IHZ2</accession>
<dbReference type="Gene3D" id="2.10.25.160">
    <property type="entry name" value="Granulin"/>
    <property type="match status" value="15"/>
</dbReference>
<feature type="domain" description="Granulins" evidence="7">
    <location>
        <begin position="762"/>
        <end position="775"/>
    </location>
</feature>
<comment type="similarity">
    <text evidence="2">Belongs to the granulin family.</text>
</comment>
<reference evidence="8" key="2">
    <citation type="submission" date="2006-09" db="EMBL/GenBank/DDBJ databases">
        <authorList>
            <consortium name="NIH - Xenopus Gene Collection (XGC) project"/>
        </authorList>
    </citation>
    <scope>NUCLEOTIDE SEQUENCE [LARGE SCALE MRNA]</scope>
    <source>
        <tissue evidence="8">Testes</tissue>
    </source>
</reference>
<evidence type="ECO:0000259" key="7">
    <source>
        <dbReference type="PROSITE" id="PS00799"/>
    </source>
</evidence>
<evidence type="ECO:0000313" key="10">
    <source>
        <dbReference type="Proteomes" id="UP000008143"/>
    </source>
</evidence>
<evidence type="ECO:0000313" key="11">
    <source>
        <dbReference type="RefSeq" id="NP_001072169.1"/>
    </source>
</evidence>
<protein>
    <submittedName>
        <fullName evidence="8">GRN protein</fullName>
    </submittedName>
    <submittedName>
        <fullName evidence="9 11">Granulin</fullName>
    </submittedName>
</protein>
<keyword evidence="10" id="KW-1185">Reference proteome</keyword>
<evidence type="ECO:0000313" key="12">
    <source>
        <dbReference type="Xenbase" id="XB-GENE-995710"/>
    </source>
</evidence>
<reference evidence="9" key="3">
    <citation type="journal article" date="2010" name="Science">
        <title>The genome of the Western clawed frog Xenopus tropicalis.</title>
        <authorList>
            <person name="Hellsten U."/>
            <person name="Harland R.M."/>
            <person name="Gilchrist M.J."/>
            <person name="Hendrix D."/>
            <person name="Jurka J."/>
            <person name="Kapitonov V."/>
            <person name="Ovcharenko I."/>
            <person name="Putnam N.H."/>
            <person name="Shu S."/>
            <person name="Taher L."/>
            <person name="Blitz I.L."/>
            <person name="Blumberg B."/>
            <person name="Dichmann D.S."/>
            <person name="Dubchak I."/>
            <person name="Amaya E."/>
            <person name="Detter J.C."/>
            <person name="Fletcher R."/>
            <person name="Gerhard D.S."/>
            <person name="Goodstein D."/>
            <person name="Graves T."/>
            <person name="Grigoriev I.V."/>
            <person name="Grimwood J."/>
            <person name="Kawashima T."/>
            <person name="Lindquist E."/>
            <person name="Lucas S.M."/>
            <person name="Mead P.E."/>
            <person name="Mitros T."/>
            <person name="Ogino H."/>
            <person name="Ohta Y."/>
            <person name="Poliakov A.V."/>
            <person name="Pollet N."/>
            <person name="Robert J."/>
            <person name="Salamov A."/>
            <person name="Sater A.K."/>
            <person name="Schmutz J."/>
            <person name="Terry A."/>
            <person name="Vize P.D."/>
            <person name="Warren W.C."/>
            <person name="Wells D."/>
            <person name="Wills A."/>
            <person name="Wilson R.K."/>
            <person name="Zimmerman L.B."/>
            <person name="Zorn A.M."/>
            <person name="Grainger R."/>
            <person name="Grammer T."/>
            <person name="Khokha M.K."/>
            <person name="Richardson P.M."/>
            <person name="Rokhsar D.S."/>
        </authorList>
    </citation>
    <scope>NUCLEOTIDE SEQUENCE [LARGE SCALE GENOMIC DNA]</scope>
    <source>
        <strain evidence="9">Nigerian</strain>
    </source>
</reference>
<dbReference type="PANTHER" id="PTHR12274:SF3">
    <property type="entry name" value="PROGRANULIN"/>
    <property type="match status" value="1"/>
</dbReference>
<feature type="signal peptide" evidence="6">
    <location>
        <begin position="1"/>
        <end position="16"/>
    </location>
</feature>
<dbReference type="AlphaFoldDB" id="Q0IHZ2"/>
<reference evidence="11" key="5">
    <citation type="submission" date="2025-04" db="UniProtKB">
        <authorList>
            <consortium name="RefSeq"/>
        </authorList>
    </citation>
    <scope>IDENTIFICATION</scope>
</reference>
<dbReference type="Proteomes" id="UP000008143">
    <property type="component" value="Chromosome 10"/>
</dbReference>
<dbReference type="PROSITE" id="PS00799">
    <property type="entry name" value="GRANULINS"/>
    <property type="match status" value="13"/>
</dbReference>